<gene>
    <name evidence="2" type="primary">Aste57867_12416</name>
    <name evidence="1" type="ORF">As57867_012370</name>
    <name evidence="2" type="ORF">ASTE57867_12416</name>
</gene>
<sequence>MWQFVSRTPAQRRTQKFLAVGAMQSTLVNVSGDVYRKYTVQKVIPAILSKFPSESKRVILQYDNATLHASVPDVRRQPPNNQDLNVLDLGFVASIQSLQYKVVIHTVDDVIHATLLAFAVLSVEKLENVFLTLQAVMRLILEHDSGNHFKLSHLKKDTLRRAGALMANLTCPVSLLGDAALEEQL</sequence>
<dbReference type="EMBL" id="VJMH01005363">
    <property type="protein sequence ID" value="KAF0696860.1"/>
    <property type="molecule type" value="Genomic_DNA"/>
</dbReference>
<protein>
    <submittedName>
        <fullName evidence="2">Aste57867_12416 protein</fullName>
    </submittedName>
</protein>
<accession>A0A485KVW7</accession>
<name>A0A485KVW7_9STRA</name>
<dbReference type="EMBL" id="CAADRA010005384">
    <property type="protein sequence ID" value="VFT89267.1"/>
    <property type="molecule type" value="Genomic_DNA"/>
</dbReference>
<organism evidence="2 3">
    <name type="scientific">Aphanomyces stellatus</name>
    <dbReference type="NCBI Taxonomy" id="120398"/>
    <lineage>
        <taxon>Eukaryota</taxon>
        <taxon>Sar</taxon>
        <taxon>Stramenopiles</taxon>
        <taxon>Oomycota</taxon>
        <taxon>Saprolegniomycetes</taxon>
        <taxon>Saprolegniales</taxon>
        <taxon>Verrucalvaceae</taxon>
        <taxon>Aphanomyces</taxon>
    </lineage>
</organism>
<reference evidence="2 3" key="1">
    <citation type="submission" date="2019-03" db="EMBL/GenBank/DDBJ databases">
        <authorList>
            <person name="Gaulin E."/>
            <person name="Dumas B."/>
        </authorList>
    </citation>
    <scope>NUCLEOTIDE SEQUENCE [LARGE SCALE GENOMIC DNA]</scope>
    <source>
        <strain evidence="2">CBS 568.67</strain>
    </source>
</reference>
<dbReference type="PANTHER" id="PTHR47169">
    <property type="entry name" value="OS01G0541250 PROTEIN"/>
    <property type="match status" value="1"/>
</dbReference>
<evidence type="ECO:0000313" key="2">
    <source>
        <dbReference type="EMBL" id="VFT89267.1"/>
    </source>
</evidence>
<dbReference type="GO" id="GO:0003676">
    <property type="term" value="F:nucleic acid binding"/>
    <property type="evidence" value="ECO:0007669"/>
    <property type="project" value="InterPro"/>
</dbReference>
<dbReference type="InterPro" id="IPR036397">
    <property type="entry name" value="RNaseH_sf"/>
</dbReference>
<dbReference type="AlphaFoldDB" id="A0A485KVW7"/>
<reference evidence="1" key="2">
    <citation type="submission" date="2019-06" db="EMBL/GenBank/DDBJ databases">
        <title>Genomics analysis of Aphanomyces spp. identifies a new class of oomycete effector associated with host adaptation.</title>
        <authorList>
            <person name="Gaulin E."/>
        </authorList>
    </citation>
    <scope>NUCLEOTIDE SEQUENCE</scope>
    <source>
        <strain evidence="1">CBS 578.67</strain>
    </source>
</reference>
<dbReference type="Proteomes" id="UP000332933">
    <property type="component" value="Unassembled WGS sequence"/>
</dbReference>
<dbReference type="Gene3D" id="3.30.420.10">
    <property type="entry name" value="Ribonuclease H-like superfamily/Ribonuclease H"/>
    <property type="match status" value="1"/>
</dbReference>
<evidence type="ECO:0000313" key="3">
    <source>
        <dbReference type="Proteomes" id="UP000332933"/>
    </source>
</evidence>
<proteinExistence type="predicted"/>
<keyword evidence="3" id="KW-1185">Reference proteome</keyword>
<evidence type="ECO:0000313" key="1">
    <source>
        <dbReference type="EMBL" id="KAF0696860.1"/>
    </source>
</evidence>